<keyword evidence="3" id="KW-1185">Reference proteome</keyword>
<dbReference type="EMBL" id="PQFF01000027">
    <property type="protein sequence ID" value="RHZ87877.1"/>
    <property type="molecule type" value="Genomic_DNA"/>
</dbReference>
<accession>A0A397JJU1</accession>
<comment type="caution">
    <text evidence="2">The sequence shown here is derived from an EMBL/GenBank/DDBJ whole genome shotgun (WGS) entry which is preliminary data.</text>
</comment>
<evidence type="ECO:0000313" key="2">
    <source>
        <dbReference type="EMBL" id="RHZ87877.1"/>
    </source>
</evidence>
<gene>
    <name evidence="2" type="ORF">Glove_29g56</name>
</gene>
<dbReference type="Pfam" id="PF07534">
    <property type="entry name" value="TLD"/>
    <property type="match status" value="1"/>
</dbReference>
<dbReference type="AlphaFoldDB" id="A0A397JJU1"/>
<protein>
    <recommendedName>
        <fullName evidence="1">TLDc domain-containing protein</fullName>
    </recommendedName>
</protein>
<dbReference type="PROSITE" id="PS51886">
    <property type="entry name" value="TLDC"/>
    <property type="match status" value="1"/>
</dbReference>
<reference evidence="2 3" key="1">
    <citation type="submission" date="2018-08" db="EMBL/GenBank/DDBJ databases">
        <title>Genome and evolution of the arbuscular mycorrhizal fungus Diversispora epigaea (formerly Glomus versiforme) and its bacterial endosymbionts.</title>
        <authorList>
            <person name="Sun X."/>
            <person name="Fei Z."/>
            <person name="Harrison M."/>
        </authorList>
    </citation>
    <scope>NUCLEOTIDE SEQUENCE [LARGE SCALE GENOMIC DNA]</scope>
    <source>
        <strain evidence="2 3">IT104</strain>
    </source>
</reference>
<dbReference type="InterPro" id="IPR006571">
    <property type="entry name" value="TLDc_dom"/>
</dbReference>
<organism evidence="2 3">
    <name type="scientific">Diversispora epigaea</name>
    <dbReference type="NCBI Taxonomy" id="1348612"/>
    <lineage>
        <taxon>Eukaryota</taxon>
        <taxon>Fungi</taxon>
        <taxon>Fungi incertae sedis</taxon>
        <taxon>Mucoromycota</taxon>
        <taxon>Glomeromycotina</taxon>
        <taxon>Glomeromycetes</taxon>
        <taxon>Diversisporales</taxon>
        <taxon>Diversisporaceae</taxon>
        <taxon>Diversispora</taxon>
    </lineage>
</organism>
<proteinExistence type="predicted"/>
<name>A0A397JJU1_9GLOM</name>
<evidence type="ECO:0000313" key="3">
    <source>
        <dbReference type="Proteomes" id="UP000266861"/>
    </source>
</evidence>
<evidence type="ECO:0000259" key="1">
    <source>
        <dbReference type="PROSITE" id="PS51886"/>
    </source>
</evidence>
<dbReference type="Proteomes" id="UP000266861">
    <property type="component" value="Unassembled WGS sequence"/>
</dbReference>
<sequence>MLLIKLHHIRNFSINSYRTTSYTARLTNKIHYYSTKSFSRNNPYEFQLILRESKDGFAPRTFWNICHGHTSTIVITKVKGMNEIIGGFNPLAWDKTKDDWIKTNKSFIFSFKNVNIQNSILSRVQGENCALRYFHQKDKDGPIFGYHEFTMSSDVSYFTHDERSWYGSNHNYKKPIRTTMAYFSIIDYEVFKVVKKSI</sequence>
<feature type="domain" description="TLDc" evidence="1">
    <location>
        <begin position="20"/>
        <end position="194"/>
    </location>
</feature>